<feature type="transmembrane region" description="Helical" evidence="6">
    <location>
        <begin position="167"/>
        <end position="184"/>
    </location>
</feature>
<evidence type="ECO:0000256" key="1">
    <source>
        <dbReference type="ARBA" id="ARBA00004141"/>
    </source>
</evidence>
<protein>
    <recommendedName>
        <fullName evidence="7">EamA domain-containing protein</fullName>
    </recommendedName>
</protein>
<dbReference type="PANTHER" id="PTHR22911:SF6">
    <property type="entry name" value="SOLUTE CARRIER FAMILY 35 MEMBER G1"/>
    <property type="match status" value="1"/>
</dbReference>
<dbReference type="EMBL" id="JAZDUA010000285">
    <property type="protein sequence ID" value="KAK7862255.1"/>
    <property type="molecule type" value="Genomic_DNA"/>
</dbReference>
<reference evidence="8 9" key="1">
    <citation type="submission" date="2024-03" db="EMBL/GenBank/DDBJ databases">
        <title>The genome assembly and annotation of the cricket Gryllus longicercus Weissman &amp; Gray.</title>
        <authorList>
            <person name="Szrajer S."/>
            <person name="Gray D."/>
            <person name="Ylla G."/>
        </authorList>
    </citation>
    <scope>NUCLEOTIDE SEQUENCE [LARGE SCALE GENOMIC DNA]</scope>
    <source>
        <strain evidence="8">DAG 2021-001</strain>
        <tissue evidence="8">Whole body minus gut</tissue>
    </source>
</reference>
<dbReference type="Gene3D" id="1.10.3730.20">
    <property type="match status" value="1"/>
</dbReference>
<evidence type="ECO:0000259" key="7">
    <source>
        <dbReference type="Pfam" id="PF00892"/>
    </source>
</evidence>
<evidence type="ECO:0000256" key="3">
    <source>
        <dbReference type="ARBA" id="ARBA00022989"/>
    </source>
</evidence>
<dbReference type="PANTHER" id="PTHR22911">
    <property type="entry name" value="ACYL-MALONYL CONDENSING ENZYME-RELATED"/>
    <property type="match status" value="1"/>
</dbReference>
<dbReference type="InterPro" id="IPR037185">
    <property type="entry name" value="EmrE-like"/>
</dbReference>
<gene>
    <name evidence="8" type="ORF">R5R35_008132</name>
</gene>
<keyword evidence="3 6" id="KW-1133">Transmembrane helix</keyword>
<keyword evidence="9" id="KW-1185">Reference proteome</keyword>
<sequence>MHGEESRAGYEAETFFGPPAPAPSKGEREPLVAVQVHRYGASAPAYSNGYHRNGSAAHTPFRKALDAPAGTATNWLGVLLAFLSGAFFTLSSAAVKALRAMDPMELLLVRGLLQVAVMLAAALWRGAPLLGNKGFRLLLQLQGLVGGLTLVLLFYSFRRLPLGDATTIIFSSPVVVLVLSFVFLKEPCGFFRTLIVCTLVTGVVLIAKPPFIFHGDAQHYDVAGYGCAVAATVFTALNMVVMRKCKDVHFSVVVLHLSLWTVALALGLLLSVGHHRSLWALLRHTPLDWAMAVVVSVLGLSGQVLVACALGHEGAGKVAVTRSLDIVLAFVLQAFAFGEVPDWVSATGAALVLLCVLGMGLENQVLTLASILP</sequence>
<feature type="transmembrane region" description="Helical" evidence="6">
    <location>
        <begin position="72"/>
        <end position="95"/>
    </location>
</feature>
<organism evidence="8 9">
    <name type="scientific">Gryllus longicercus</name>
    <dbReference type="NCBI Taxonomy" id="2509291"/>
    <lineage>
        <taxon>Eukaryota</taxon>
        <taxon>Metazoa</taxon>
        <taxon>Ecdysozoa</taxon>
        <taxon>Arthropoda</taxon>
        <taxon>Hexapoda</taxon>
        <taxon>Insecta</taxon>
        <taxon>Pterygota</taxon>
        <taxon>Neoptera</taxon>
        <taxon>Polyneoptera</taxon>
        <taxon>Orthoptera</taxon>
        <taxon>Ensifera</taxon>
        <taxon>Gryllidea</taxon>
        <taxon>Grylloidea</taxon>
        <taxon>Gryllidae</taxon>
        <taxon>Gryllinae</taxon>
        <taxon>Gryllus</taxon>
    </lineage>
</organism>
<feature type="domain" description="EamA" evidence="7">
    <location>
        <begin position="224"/>
        <end position="359"/>
    </location>
</feature>
<feature type="domain" description="EamA" evidence="7">
    <location>
        <begin position="76"/>
        <end position="206"/>
    </location>
</feature>
<dbReference type="Pfam" id="PF00892">
    <property type="entry name" value="EamA"/>
    <property type="match status" value="2"/>
</dbReference>
<proteinExistence type="predicted"/>
<feature type="compositionally biased region" description="Basic and acidic residues" evidence="5">
    <location>
        <begin position="1"/>
        <end position="10"/>
    </location>
</feature>
<feature type="transmembrane region" description="Helical" evidence="6">
    <location>
        <begin position="318"/>
        <end position="337"/>
    </location>
</feature>
<feature type="transmembrane region" description="Helical" evidence="6">
    <location>
        <begin position="137"/>
        <end position="155"/>
    </location>
</feature>
<feature type="transmembrane region" description="Helical" evidence="6">
    <location>
        <begin position="191"/>
        <end position="211"/>
    </location>
</feature>
<evidence type="ECO:0000256" key="5">
    <source>
        <dbReference type="SAM" id="MobiDB-lite"/>
    </source>
</evidence>
<dbReference type="GO" id="GO:0016020">
    <property type="term" value="C:membrane"/>
    <property type="evidence" value="ECO:0007669"/>
    <property type="project" value="UniProtKB-SubCell"/>
</dbReference>
<evidence type="ECO:0000256" key="2">
    <source>
        <dbReference type="ARBA" id="ARBA00022692"/>
    </source>
</evidence>
<dbReference type="SUPFAM" id="SSF103481">
    <property type="entry name" value="Multidrug resistance efflux transporter EmrE"/>
    <property type="match status" value="2"/>
</dbReference>
<keyword evidence="4 6" id="KW-0472">Membrane</keyword>
<evidence type="ECO:0000313" key="9">
    <source>
        <dbReference type="Proteomes" id="UP001378592"/>
    </source>
</evidence>
<keyword evidence="2 6" id="KW-0812">Transmembrane</keyword>
<evidence type="ECO:0000313" key="8">
    <source>
        <dbReference type="EMBL" id="KAK7862255.1"/>
    </source>
</evidence>
<feature type="region of interest" description="Disordered" evidence="5">
    <location>
        <begin position="1"/>
        <end position="27"/>
    </location>
</feature>
<accession>A0AAN9VC91</accession>
<dbReference type="Proteomes" id="UP001378592">
    <property type="component" value="Unassembled WGS sequence"/>
</dbReference>
<dbReference type="AlphaFoldDB" id="A0AAN9VC91"/>
<evidence type="ECO:0000256" key="6">
    <source>
        <dbReference type="SAM" id="Phobius"/>
    </source>
</evidence>
<feature type="transmembrane region" description="Helical" evidence="6">
    <location>
        <begin position="248"/>
        <end position="269"/>
    </location>
</feature>
<feature type="transmembrane region" description="Helical" evidence="6">
    <location>
        <begin position="223"/>
        <end position="241"/>
    </location>
</feature>
<name>A0AAN9VC91_9ORTH</name>
<dbReference type="InterPro" id="IPR000620">
    <property type="entry name" value="EamA_dom"/>
</dbReference>
<comment type="caution">
    <text evidence="8">The sequence shown here is derived from an EMBL/GenBank/DDBJ whole genome shotgun (WGS) entry which is preliminary data.</text>
</comment>
<feature type="transmembrane region" description="Helical" evidence="6">
    <location>
        <begin position="289"/>
        <end position="311"/>
    </location>
</feature>
<evidence type="ECO:0000256" key="4">
    <source>
        <dbReference type="ARBA" id="ARBA00023136"/>
    </source>
</evidence>
<feature type="transmembrane region" description="Helical" evidence="6">
    <location>
        <begin position="107"/>
        <end position="125"/>
    </location>
</feature>
<comment type="subcellular location">
    <subcellularLocation>
        <location evidence="1">Membrane</location>
        <topology evidence="1">Multi-pass membrane protein</topology>
    </subcellularLocation>
</comment>
<feature type="transmembrane region" description="Helical" evidence="6">
    <location>
        <begin position="343"/>
        <end position="361"/>
    </location>
</feature>